<evidence type="ECO:0000313" key="2">
    <source>
        <dbReference type="EMBL" id="GAB97379.1"/>
    </source>
</evidence>
<gene>
    <name evidence="2" type="ORF">KILIM_066_00200</name>
</gene>
<evidence type="ECO:0000259" key="1">
    <source>
        <dbReference type="Pfam" id="PF08818"/>
    </source>
</evidence>
<dbReference type="SUPFAM" id="SSF159888">
    <property type="entry name" value="YdhG-like"/>
    <property type="match status" value="1"/>
</dbReference>
<dbReference type="Pfam" id="PF08818">
    <property type="entry name" value="DUF1801"/>
    <property type="match status" value="1"/>
</dbReference>
<organism evidence="2 3">
    <name type="scientific">Kineosphaera limosa NBRC 100340</name>
    <dbReference type="NCBI Taxonomy" id="1184609"/>
    <lineage>
        <taxon>Bacteria</taxon>
        <taxon>Bacillati</taxon>
        <taxon>Actinomycetota</taxon>
        <taxon>Actinomycetes</taxon>
        <taxon>Micrococcales</taxon>
        <taxon>Dermatophilaceae</taxon>
        <taxon>Kineosphaera</taxon>
    </lineage>
</organism>
<accession>K6XEZ6</accession>
<dbReference type="AlphaFoldDB" id="K6XEZ6"/>
<dbReference type="Gene3D" id="3.90.1150.200">
    <property type="match status" value="1"/>
</dbReference>
<dbReference type="EMBL" id="BAHD01000066">
    <property type="protein sequence ID" value="GAB97379.1"/>
    <property type="molecule type" value="Genomic_DNA"/>
</dbReference>
<sequence>MHMTVIDDYLAGYDGEHRRLMDQLRALIEQLAPQAEQAMAWGMPTYKVNGNLVHFAAGKRHVGFYPGADGVALVAERADAMGLKRSKGAIQFPLDRPLPVELVTEVVRFRLEQQLAKRR</sequence>
<keyword evidence="3" id="KW-1185">Reference proteome</keyword>
<feature type="domain" description="YdhG-like" evidence="1">
    <location>
        <begin position="17"/>
        <end position="110"/>
    </location>
</feature>
<dbReference type="eggNOG" id="COG5646">
    <property type="taxonomic scope" value="Bacteria"/>
</dbReference>
<dbReference type="STRING" id="1184609.KILIM_066_00200"/>
<protein>
    <recommendedName>
        <fullName evidence="1">YdhG-like domain-containing protein</fullName>
    </recommendedName>
</protein>
<comment type="caution">
    <text evidence="2">The sequence shown here is derived from an EMBL/GenBank/DDBJ whole genome shotgun (WGS) entry which is preliminary data.</text>
</comment>
<reference evidence="2 3" key="1">
    <citation type="submission" date="2012-08" db="EMBL/GenBank/DDBJ databases">
        <title>Whole genome shotgun sequence of Kineosphaera limosa NBRC 100340.</title>
        <authorList>
            <person name="Yoshida I."/>
            <person name="Isaki S."/>
            <person name="Hosoyama A."/>
            <person name="Tsuchikane K."/>
            <person name="Katsumata H."/>
            <person name="Ando Y."/>
            <person name="Ohji S."/>
            <person name="Hamada M."/>
            <person name="Tamura T."/>
            <person name="Yamazoe A."/>
            <person name="Yamazaki S."/>
            <person name="Fujita N."/>
        </authorList>
    </citation>
    <scope>NUCLEOTIDE SEQUENCE [LARGE SCALE GENOMIC DNA]</scope>
    <source>
        <strain evidence="2 3">NBRC 100340</strain>
    </source>
</reference>
<dbReference type="InterPro" id="IPR014922">
    <property type="entry name" value="YdhG-like"/>
</dbReference>
<evidence type="ECO:0000313" key="3">
    <source>
        <dbReference type="Proteomes" id="UP000008366"/>
    </source>
</evidence>
<proteinExistence type="predicted"/>
<name>K6XEZ6_9MICO</name>
<dbReference type="Proteomes" id="UP000008366">
    <property type="component" value="Unassembled WGS sequence"/>
</dbReference>